<keyword evidence="2" id="KW-0804">Transcription</keyword>
<dbReference type="InterPro" id="IPR002716">
    <property type="entry name" value="PIN_dom"/>
</dbReference>
<evidence type="ECO:0000259" key="7">
    <source>
        <dbReference type="SMART" id="SM00670"/>
    </source>
</evidence>
<gene>
    <name evidence="8" type="ORF">CORT_0H01110</name>
</gene>
<dbReference type="OrthoDB" id="2017974at2759"/>
<dbReference type="Pfam" id="PF21693">
    <property type="entry name" value="SWT1_3rd"/>
    <property type="match status" value="1"/>
</dbReference>
<dbReference type="InterPro" id="IPR052626">
    <property type="entry name" value="SWT1_Regulator"/>
</dbReference>
<dbReference type="Gene3D" id="3.40.50.1010">
    <property type="entry name" value="5'-nuclease"/>
    <property type="match status" value="1"/>
</dbReference>
<dbReference type="EMBL" id="HE681726">
    <property type="protein sequence ID" value="CCG25227.1"/>
    <property type="molecule type" value="Genomic_DNA"/>
</dbReference>
<dbReference type="GO" id="GO:0005634">
    <property type="term" value="C:nucleus"/>
    <property type="evidence" value="ECO:0007669"/>
    <property type="project" value="UniProtKB-SubCell"/>
</dbReference>
<keyword evidence="3" id="KW-0539">Nucleus</keyword>
<dbReference type="SMART" id="SM00670">
    <property type="entry name" value="PINc"/>
    <property type="match status" value="1"/>
</dbReference>
<dbReference type="InterPro" id="IPR029060">
    <property type="entry name" value="PIN-like_dom_sf"/>
</dbReference>
<evidence type="ECO:0000313" key="8">
    <source>
        <dbReference type="EMBL" id="CCG25227.1"/>
    </source>
</evidence>
<dbReference type="CDD" id="cd18727">
    <property type="entry name" value="PIN_Swt1-like"/>
    <property type="match status" value="1"/>
</dbReference>
<evidence type="ECO:0000313" key="9">
    <source>
        <dbReference type="Proteomes" id="UP000005018"/>
    </source>
</evidence>
<dbReference type="FunFam" id="3.40.50.1010:FF:000045">
    <property type="entry name" value="Transcriptional protein swt1"/>
    <property type="match status" value="1"/>
</dbReference>
<dbReference type="RefSeq" id="XP_003871352.1">
    <property type="nucleotide sequence ID" value="XM_003871303.1"/>
</dbReference>
<dbReference type="GO" id="GO:0004540">
    <property type="term" value="F:RNA nuclease activity"/>
    <property type="evidence" value="ECO:0007669"/>
    <property type="project" value="UniProtKB-ARBA"/>
</dbReference>
<evidence type="ECO:0000256" key="4">
    <source>
        <dbReference type="ARBA" id="ARBA00060839"/>
    </source>
</evidence>
<dbReference type="GeneID" id="14542473"/>
<evidence type="ECO:0000256" key="3">
    <source>
        <dbReference type="ARBA" id="ARBA00023242"/>
    </source>
</evidence>
<evidence type="ECO:0000256" key="2">
    <source>
        <dbReference type="ARBA" id="ARBA00023163"/>
    </source>
</evidence>
<dbReference type="PANTHER" id="PTHR16161:SF0">
    <property type="entry name" value="TRANSCRIPTIONAL PROTEIN SWT1"/>
    <property type="match status" value="1"/>
</dbReference>
<comment type="subcellular location">
    <subcellularLocation>
        <location evidence="1">Nucleus</location>
    </subcellularLocation>
</comment>
<protein>
    <recommendedName>
        <fullName evidence="5">Transcriptional protein SWT1</fullName>
    </recommendedName>
</protein>
<comment type="similarity">
    <text evidence="4">Belongs to the SWT1 family.</text>
</comment>
<accession>H8XAX9</accession>
<dbReference type="Proteomes" id="UP000005018">
    <property type="component" value="Chromosome 8"/>
</dbReference>
<dbReference type="KEGG" id="cot:CORT_0H01110"/>
<evidence type="ECO:0000256" key="5">
    <source>
        <dbReference type="ARBA" id="ARBA00074620"/>
    </source>
</evidence>
<dbReference type="PANTHER" id="PTHR16161">
    <property type="entry name" value="TRANSCRIPTIONAL PROTEIN SWT1"/>
    <property type="match status" value="1"/>
</dbReference>
<keyword evidence="9" id="KW-1185">Reference proteome</keyword>
<proteinExistence type="inferred from homology"/>
<evidence type="ECO:0000256" key="1">
    <source>
        <dbReference type="ARBA" id="ARBA00004123"/>
    </source>
</evidence>
<evidence type="ECO:0000256" key="6">
    <source>
        <dbReference type="SAM" id="MobiDB-lite"/>
    </source>
</evidence>
<dbReference type="AlphaFoldDB" id="H8XAX9"/>
<dbReference type="HOGENOM" id="CLU_048317_0_0_1"/>
<feature type="region of interest" description="Disordered" evidence="6">
    <location>
        <begin position="1"/>
        <end position="30"/>
    </location>
</feature>
<feature type="domain" description="PIN" evidence="7">
    <location>
        <begin position="105"/>
        <end position="232"/>
    </location>
</feature>
<reference evidence="8 9" key="1">
    <citation type="journal article" date="2012" name="PLoS ONE">
        <title>Sequence and analysis of the genome of the pathogenic yeast Candida orthopsilosis.</title>
        <authorList>
            <person name="Riccombeni A."/>
            <person name="Vidanes G."/>
            <person name="Proux-Wera E."/>
            <person name="Wolfe K.H."/>
            <person name="Butler G."/>
        </authorList>
    </citation>
    <scope>NUCLEOTIDE SEQUENCE [LARGE SCALE GENOMIC DNA]</scope>
    <source>
        <strain evidence="8 9">Co 90-125</strain>
    </source>
</reference>
<dbReference type="eggNOG" id="KOG4689">
    <property type="taxonomic scope" value="Eukaryota"/>
</dbReference>
<dbReference type="InterPro" id="IPR049014">
    <property type="entry name" value="SWT1_C"/>
</dbReference>
<dbReference type="SUPFAM" id="SSF88723">
    <property type="entry name" value="PIN domain-like"/>
    <property type="match status" value="1"/>
</dbReference>
<sequence length="442" mass="50741">MALPSIYSSEGLSPRDANKPITSGEKRDKRPIEYTLKTIDDKVKAAVEHQGHDEDIEMVPMENEQEVDLITSYVSRSRETNFYEDDVNMNVEHAPDFALVDGNISLLIIDTNFCISHLTILDELNRLANDYCLKIIIPVYVIQELDGLKNSTKLEKDHSGNESVKNLAKWANDWIYNQLANSSSTVKGQNLSQRINTNLTKDDSILDCCLYFQQHYAHHLIVLLSNDKNLCNKALMHDILTVSFRPGMEAKLIGRKIMEESISRFGHREAKYKPVVNQSVPTQPQSLAPEITEVAKTITTTSETSPSTLIYREIQTLLLSVLHHCMVAEYQEDIDLIRDYKKENVVNLLQCSQLLIRFWFSVFQQYFKAMPGRFVPFEEIGEGRRSKKIPVYVDEPTRQNAVKFVDFWSAVLKVLYNGIMNEQENEALDIFIARWKDLASRI</sequence>
<feature type="compositionally biased region" description="Polar residues" evidence="6">
    <location>
        <begin position="1"/>
        <end position="11"/>
    </location>
</feature>
<name>H8XAX9_CANO9</name>
<dbReference type="Pfam" id="PF13638">
    <property type="entry name" value="PIN_4"/>
    <property type="match status" value="1"/>
</dbReference>
<organism evidence="8 9">
    <name type="scientific">Candida orthopsilosis (strain 90-125)</name>
    <name type="common">Yeast</name>
    <dbReference type="NCBI Taxonomy" id="1136231"/>
    <lineage>
        <taxon>Eukaryota</taxon>
        <taxon>Fungi</taxon>
        <taxon>Dikarya</taxon>
        <taxon>Ascomycota</taxon>
        <taxon>Saccharomycotina</taxon>
        <taxon>Pichiomycetes</taxon>
        <taxon>Debaryomycetaceae</taxon>
        <taxon>Candida/Lodderomyces clade</taxon>
        <taxon>Candida</taxon>
    </lineage>
</organism>